<accession>B6QE87</accession>
<keyword evidence="1" id="KW-1133">Transmembrane helix</keyword>
<evidence type="ECO:0000313" key="3">
    <source>
        <dbReference type="Proteomes" id="UP000001294"/>
    </source>
</evidence>
<evidence type="ECO:0000256" key="1">
    <source>
        <dbReference type="SAM" id="Phobius"/>
    </source>
</evidence>
<dbReference type="AlphaFoldDB" id="B6QE87"/>
<organism evidence="2 3">
    <name type="scientific">Talaromyces marneffei (strain ATCC 18224 / CBS 334.59 / QM 7333)</name>
    <name type="common">Penicillium marneffei</name>
    <dbReference type="NCBI Taxonomy" id="441960"/>
    <lineage>
        <taxon>Eukaryota</taxon>
        <taxon>Fungi</taxon>
        <taxon>Dikarya</taxon>
        <taxon>Ascomycota</taxon>
        <taxon>Pezizomycotina</taxon>
        <taxon>Eurotiomycetes</taxon>
        <taxon>Eurotiomycetidae</taxon>
        <taxon>Eurotiales</taxon>
        <taxon>Trichocomaceae</taxon>
        <taxon>Talaromyces</taxon>
        <taxon>Talaromyces sect. Talaromyces</taxon>
    </lineage>
</organism>
<keyword evidence="3" id="KW-1185">Reference proteome</keyword>
<dbReference type="EMBL" id="DS995901">
    <property type="protein sequence ID" value="EEA24932.1"/>
    <property type="molecule type" value="Genomic_DNA"/>
</dbReference>
<protein>
    <submittedName>
        <fullName evidence="2">Uncharacterized protein</fullName>
    </submittedName>
</protein>
<dbReference type="Proteomes" id="UP000001294">
    <property type="component" value="Unassembled WGS sequence"/>
</dbReference>
<name>B6QE87_TALMQ</name>
<keyword evidence="1" id="KW-0812">Transmembrane</keyword>
<dbReference type="VEuPathDB" id="FungiDB:PMAA_089030"/>
<reference evidence="3" key="1">
    <citation type="journal article" date="2015" name="Genome Announc.">
        <title>Genome sequence of the AIDS-associated pathogen Penicillium marneffei (ATCC18224) and its near taxonomic relative Talaromyces stipitatus (ATCC10500).</title>
        <authorList>
            <person name="Nierman W.C."/>
            <person name="Fedorova-Abrams N.D."/>
            <person name="Andrianopoulos A."/>
        </authorList>
    </citation>
    <scope>NUCLEOTIDE SEQUENCE [LARGE SCALE GENOMIC DNA]</scope>
    <source>
        <strain evidence="3">ATCC 18224 / CBS 334.59 / QM 7333</strain>
    </source>
</reference>
<dbReference type="HOGENOM" id="CLU_1855959_0_0_1"/>
<keyword evidence="1" id="KW-0472">Membrane</keyword>
<evidence type="ECO:0000313" key="2">
    <source>
        <dbReference type="EMBL" id="EEA24932.1"/>
    </source>
</evidence>
<feature type="transmembrane region" description="Helical" evidence="1">
    <location>
        <begin position="102"/>
        <end position="123"/>
    </location>
</feature>
<gene>
    <name evidence="2" type="ORF">PMAA_089030</name>
</gene>
<sequence>MYGRIHFLLRVSFPSVRIREYWSIVQLVSLQKWMLLYLLLGQNIQYELPTVAFSDILADYGSSRRRWALSKRFAMAVISKVYNHQHTHELLKRHNWASRNPGVILVFCIVFVVVLGLCTLFLYRRMLRRKAEKQAFTE</sequence>
<proteinExistence type="predicted"/>